<reference evidence="2 3" key="1">
    <citation type="submission" date="2017-10" db="EMBL/GenBank/DDBJ databases">
        <title>Sequencing the genomes of 1000 actinobacteria strains.</title>
        <authorList>
            <person name="Klenk H.-P."/>
        </authorList>
    </citation>
    <scope>NUCLEOTIDE SEQUENCE [LARGE SCALE GENOMIC DNA]</scope>
    <source>
        <strain evidence="2 3">DSM 21798</strain>
    </source>
</reference>
<proteinExistence type="predicted"/>
<evidence type="ECO:0000256" key="1">
    <source>
        <dbReference type="SAM" id="MobiDB-lite"/>
    </source>
</evidence>
<dbReference type="EMBL" id="PDJE01000001">
    <property type="protein sequence ID" value="PFG30149.1"/>
    <property type="molecule type" value="Genomic_DNA"/>
</dbReference>
<dbReference type="RefSeq" id="WP_098406646.1">
    <property type="nucleotide sequence ID" value="NZ_PDJE01000001.1"/>
</dbReference>
<accession>A0A2A9DW61</accession>
<protein>
    <submittedName>
        <fullName evidence="2">Uncharacterized protein</fullName>
    </submittedName>
</protein>
<evidence type="ECO:0000313" key="2">
    <source>
        <dbReference type="EMBL" id="PFG30149.1"/>
    </source>
</evidence>
<keyword evidence="3" id="KW-1185">Reference proteome</keyword>
<dbReference type="OrthoDB" id="5117968at2"/>
<feature type="compositionally biased region" description="Acidic residues" evidence="1">
    <location>
        <begin position="98"/>
        <end position="109"/>
    </location>
</feature>
<name>A0A2A9DW61_9MICO</name>
<feature type="compositionally biased region" description="Basic and acidic residues" evidence="1">
    <location>
        <begin position="10"/>
        <end position="20"/>
    </location>
</feature>
<sequence>MTDTNPPAPEDPRLTEKETVTNDALAGEPVEGGVEPDPETVAETQDPRDPEFVVNEDGEVEPVAENPELTEHSDDDVILGTDAVDSRSDGADYPPVAETDDREPSEEQQTDGGPA</sequence>
<comment type="caution">
    <text evidence="2">The sequence shown here is derived from an EMBL/GenBank/DDBJ whole genome shotgun (WGS) entry which is preliminary data.</text>
</comment>
<dbReference type="Proteomes" id="UP000221369">
    <property type="component" value="Unassembled WGS sequence"/>
</dbReference>
<feature type="region of interest" description="Disordered" evidence="1">
    <location>
        <begin position="1"/>
        <end position="115"/>
    </location>
</feature>
<organism evidence="2 3">
    <name type="scientific">Paramicrobacterium agarici</name>
    <dbReference type="NCBI Taxonomy" id="630514"/>
    <lineage>
        <taxon>Bacteria</taxon>
        <taxon>Bacillati</taxon>
        <taxon>Actinomycetota</taxon>
        <taxon>Actinomycetes</taxon>
        <taxon>Micrococcales</taxon>
        <taxon>Microbacteriaceae</taxon>
        <taxon>Paramicrobacterium</taxon>
    </lineage>
</organism>
<dbReference type="AlphaFoldDB" id="A0A2A9DW61"/>
<evidence type="ECO:0000313" key="3">
    <source>
        <dbReference type="Proteomes" id="UP000221369"/>
    </source>
</evidence>
<gene>
    <name evidence="2" type="ORF">ATJ78_1071</name>
</gene>